<feature type="compositionally biased region" description="Polar residues" evidence="1">
    <location>
        <begin position="257"/>
        <end position="280"/>
    </location>
</feature>
<dbReference type="OrthoDB" id="1924068at2759"/>
<evidence type="ECO:0008006" key="6">
    <source>
        <dbReference type="Google" id="ProtNLM"/>
    </source>
</evidence>
<evidence type="ECO:0000259" key="3">
    <source>
        <dbReference type="Pfam" id="PF14392"/>
    </source>
</evidence>
<evidence type="ECO:0000256" key="1">
    <source>
        <dbReference type="SAM" id="MobiDB-lite"/>
    </source>
</evidence>
<dbReference type="AlphaFoldDB" id="A0A9N7N6U6"/>
<accession>A0A9N7N6U6</accession>
<proteinExistence type="predicted"/>
<evidence type="ECO:0000259" key="2">
    <source>
        <dbReference type="Pfam" id="PF14111"/>
    </source>
</evidence>
<dbReference type="Proteomes" id="UP001153555">
    <property type="component" value="Unassembled WGS sequence"/>
</dbReference>
<evidence type="ECO:0000313" key="4">
    <source>
        <dbReference type="EMBL" id="CAA0824108.1"/>
    </source>
</evidence>
<protein>
    <recommendedName>
        <fullName evidence="6">CCHC-type domain-containing protein</fullName>
    </recommendedName>
</protein>
<dbReference type="InterPro" id="IPR025836">
    <property type="entry name" value="Zn_knuckle_CX2CX4HX4C"/>
</dbReference>
<dbReference type="InterPro" id="IPR025558">
    <property type="entry name" value="DUF4283"/>
</dbReference>
<dbReference type="PANTHER" id="PTHR31286">
    <property type="entry name" value="GLYCINE-RICH CELL WALL STRUCTURAL PROTEIN 1.8-LIKE"/>
    <property type="match status" value="1"/>
</dbReference>
<dbReference type="InterPro" id="IPR040256">
    <property type="entry name" value="At4g02000-like"/>
</dbReference>
<comment type="caution">
    <text evidence="4">The sequence shown here is derived from an EMBL/GenBank/DDBJ whole genome shotgun (WGS) entry which is preliminary data.</text>
</comment>
<feature type="domain" description="Zinc knuckle CX2CX4HX4C" evidence="3">
    <location>
        <begin position="177"/>
        <end position="221"/>
    </location>
</feature>
<dbReference type="Pfam" id="PF14392">
    <property type="entry name" value="zf-CCHC_4"/>
    <property type="match status" value="1"/>
</dbReference>
<dbReference type="PANTHER" id="PTHR31286:SF178">
    <property type="entry name" value="DUF4283 DOMAIN-CONTAINING PROTEIN"/>
    <property type="match status" value="1"/>
</dbReference>
<evidence type="ECO:0000313" key="5">
    <source>
        <dbReference type="Proteomes" id="UP001153555"/>
    </source>
</evidence>
<sequence>MEQDISDKLLKIKLSEMEEENVELLDGDIARGLRDCKLSLIGQSFGEKKINFFGMKHTLSGIWATKQPFSVRNLGDNKFQFVFQSEEDKNRVMEGKTWSFDGQYLLLKQWDPEDLEFHEEEKVIKIWVQVWNLPLHWVSEDAGAKIGKKIGRVHNVVITGEGSVKGHLIKILVEMKLKDPIMRGTNIKVRDTNRWVDFRYEGIQSFCFYCGLIGHSDKSCQSKKDDLLRNKFNGGQFGDWLRTTSIFISEGRSFQSKFSDNQSSEPNSEGIQKLVSSPSSRVRENAIVEKSRENSSVELKKHGEVISEMVEEKGKEIVMEGVELPSIEEGGTMGIIEIPPDDDQLIEVNIQASAIGKNVLNRKKKTFVRKSRIASSENQDKM</sequence>
<keyword evidence="5" id="KW-1185">Reference proteome</keyword>
<dbReference type="EMBL" id="CACSLK010024664">
    <property type="protein sequence ID" value="CAA0824108.1"/>
    <property type="molecule type" value="Genomic_DNA"/>
</dbReference>
<organism evidence="4 5">
    <name type="scientific">Striga hermonthica</name>
    <name type="common">Purple witchweed</name>
    <name type="synonym">Buchnera hermonthica</name>
    <dbReference type="NCBI Taxonomy" id="68872"/>
    <lineage>
        <taxon>Eukaryota</taxon>
        <taxon>Viridiplantae</taxon>
        <taxon>Streptophyta</taxon>
        <taxon>Embryophyta</taxon>
        <taxon>Tracheophyta</taxon>
        <taxon>Spermatophyta</taxon>
        <taxon>Magnoliopsida</taxon>
        <taxon>eudicotyledons</taxon>
        <taxon>Gunneridae</taxon>
        <taxon>Pentapetalae</taxon>
        <taxon>asterids</taxon>
        <taxon>lamiids</taxon>
        <taxon>Lamiales</taxon>
        <taxon>Orobanchaceae</taxon>
        <taxon>Buchnereae</taxon>
        <taxon>Striga</taxon>
    </lineage>
</organism>
<feature type="region of interest" description="Disordered" evidence="1">
    <location>
        <begin position="257"/>
        <end position="284"/>
    </location>
</feature>
<dbReference type="Pfam" id="PF14111">
    <property type="entry name" value="DUF4283"/>
    <property type="match status" value="1"/>
</dbReference>
<name>A0A9N7N6U6_STRHE</name>
<feature type="domain" description="DUF4283" evidence="2">
    <location>
        <begin position="35"/>
        <end position="113"/>
    </location>
</feature>
<gene>
    <name evidence="4" type="ORF">SHERM_21124</name>
</gene>
<reference evidence="4" key="1">
    <citation type="submission" date="2019-12" db="EMBL/GenBank/DDBJ databases">
        <authorList>
            <person name="Scholes J."/>
        </authorList>
    </citation>
    <scope>NUCLEOTIDE SEQUENCE</scope>
</reference>